<keyword evidence="3" id="KW-1185">Reference proteome</keyword>
<reference evidence="2" key="1">
    <citation type="submission" date="2020-10" db="EMBL/GenBank/DDBJ databases">
        <title>Bacterium isolated from coastal waters sediment.</title>
        <authorList>
            <person name="Chen R.-J."/>
            <person name="Lu D.-C."/>
            <person name="Zhu K.-L."/>
            <person name="Du Z.-J."/>
        </authorList>
    </citation>
    <scope>NUCLEOTIDE SEQUENCE</scope>
    <source>
        <strain evidence="2">N1Y112</strain>
    </source>
</reference>
<evidence type="ECO:0000313" key="3">
    <source>
        <dbReference type="Proteomes" id="UP000640333"/>
    </source>
</evidence>
<evidence type="ECO:0000313" key="2">
    <source>
        <dbReference type="EMBL" id="MBE9397255.1"/>
    </source>
</evidence>
<organism evidence="2 3">
    <name type="scientific">Pontibacterium sinense</name>
    <dbReference type="NCBI Taxonomy" id="2781979"/>
    <lineage>
        <taxon>Bacteria</taxon>
        <taxon>Pseudomonadati</taxon>
        <taxon>Pseudomonadota</taxon>
        <taxon>Gammaproteobacteria</taxon>
        <taxon>Oceanospirillales</taxon>
        <taxon>Oceanospirillaceae</taxon>
        <taxon>Pontibacterium</taxon>
    </lineage>
</organism>
<accession>A0A8J7F955</accession>
<dbReference type="Pfam" id="PF11981">
    <property type="entry name" value="DUF3482"/>
    <property type="match status" value="1"/>
</dbReference>
<dbReference type="Pfam" id="PF01926">
    <property type="entry name" value="MMR_HSR1"/>
    <property type="match status" value="1"/>
</dbReference>
<dbReference type="EMBL" id="JADEYS010000006">
    <property type="protein sequence ID" value="MBE9397255.1"/>
    <property type="molecule type" value="Genomic_DNA"/>
</dbReference>
<dbReference type="AlphaFoldDB" id="A0A8J7F955"/>
<protein>
    <submittedName>
        <fullName evidence="2">GTPase/DUF3482 domain-containing protein</fullName>
    </submittedName>
</protein>
<gene>
    <name evidence="2" type="ORF">IOQ59_08280</name>
</gene>
<feature type="domain" description="G" evidence="1">
    <location>
        <begin position="5"/>
        <end position="118"/>
    </location>
</feature>
<dbReference type="InterPro" id="IPR006073">
    <property type="entry name" value="GTP-bd"/>
</dbReference>
<dbReference type="Proteomes" id="UP000640333">
    <property type="component" value="Unassembled WGS sequence"/>
</dbReference>
<dbReference type="RefSeq" id="WP_193952792.1">
    <property type="nucleotide sequence ID" value="NZ_JADEYS010000006.1"/>
</dbReference>
<dbReference type="InterPro" id="IPR027417">
    <property type="entry name" value="P-loop_NTPase"/>
</dbReference>
<dbReference type="GO" id="GO:0005525">
    <property type="term" value="F:GTP binding"/>
    <property type="evidence" value="ECO:0007669"/>
    <property type="project" value="InterPro"/>
</dbReference>
<dbReference type="InterPro" id="IPR021871">
    <property type="entry name" value="DUF3482"/>
</dbReference>
<proteinExistence type="predicted"/>
<sequence>MTPSFAVVGHPNKGKSSVVSTLARDDRVAVSMQSGTTVVAETFEIRVGESGYQLIDTPGFQRPRKVLAWLNQTNPDADKRSARVEAFLQDLQCQAQFKDEIELLRPIMAGAAILYVVDGSRPYSAEYEAEMEILRWTGQPSMALINPIENQDYVPSWQQALQQYFKVVRVFNAVTADIDHHIDLLEAFAHIHQPWSAALKLLVTEFNHEIARQRLQSCQLCAQLLEDMTQYQLSQKVASKSQAESLQLLLEQRYYQWMRQREKEAHLQLQAVFRHHQLACESTELSLPDDLFDTDKWYGWGLDRKQLATVAAMAGAAAGGALDMMVAGSSFMLGAIGGGVLGSSAAWFGANSLAASKIKGIPMGGYEARQGPISNRNFPYVLLGRLLFTYRALSHRNHAQRSTLQLGDIGVSQLLDLLSKSEKKDLHLALDKLSRQKSVTGLADILEPLFIATLAMTPQTSTEQSE</sequence>
<name>A0A8J7F955_9GAMM</name>
<comment type="caution">
    <text evidence="2">The sequence shown here is derived from an EMBL/GenBank/DDBJ whole genome shotgun (WGS) entry which is preliminary data.</text>
</comment>
<dbReference type="SUPFAM" id="SSF52540">
    <property type="entry name" value="P-loop containing nucleoside triphosphate hydrolases"/>
    <property type="match status" value="1"/>
</dbReference>
<dbReference type="Gene3D" id="3.40.50.300">
    <property type="entry name" value="P-loop containing nucleotide triphosphate hydrolases"/>
    <property type="match status" value="1"/>
</dbReference>
<evidence type="ECO:0000259" key="1">
    <source>
        <dbReference type="Pfam" id="PF01926"/>
    </source>
</evidence>